<accession>A0A0B7A910</accession>
<evidence type="ECO:0000313" key="1">
    <source>
        <dbReference type="EMBL" id="CEK77273.1"/>
    </source>
</evidence>
<sequence length="65" mass="7352">LRYSGLKAKDGPRKQWTSEVTKDYMKPTQGLVLEISSDPDAVRQDRIGERKECAGGRRVNCFPNV</sequence>
<feature type="non-terminal residue" evidence="1">
    <location>
        <position position="1"/>
    </location>
</feature>
<reference evidence="1" key="1">
    <citation type="submission" date="2014-12" db="EMBL/GenBank/DDBJ databases">
        <title>Insight into the proteome of Arion vulgaris.</title>
        <authorList>
            <person name="Aradska J."/>
            <person name="Bulat T."/>
            <person name="Smidak R."/>
            <person name="Sarate P."/>
            <person name="Gangsoo J."/>
            <person name="Sialana F."/>
            <person name="Bilban M."/>
            <person name="Lubec G."/>
        </authorList>
    </citation>
    <scope>NUCLEOTIDE SEQUENCE</scope>
    <source>
        <tissue evidence="1">Skin</tissue>
    </source>
</reference>
<gene>
    <name evidence="1" type="primary">ORF103803</name>
</gene>
<organism evidence="1">
    <name type="scientific">Arion vulgaris</name>
    <dbReference type="NCBI Taxonomy" id="1028688"/>
    <lineage>
        <taxon>Eukaryota</taxon>
        <taxon>Metazoa</taxon>
        <taxon>Spiralia</taxon>
        <taxon>Lophotrochozoa</taxon>
        <taxon>Mollusca</taxon>
        <taxon>Gastropoda</taxon>
        <taxon>Heterobranchia</taxon>
        <taxon>Euthyneura</taxon>
        <taxon>Panpulmonata</taxon>
        <taxon>Eupulmonata</taxon>
        <taxon>Stylommatophora</taxon>
        <taxon>Helicina</taxon>
        <taxon>Arionoidea</taxon>
        <taxon>Arionidae</taxon>
        <taxon>Arion</taxon>
    </lineage>
</organism>
<dbReference type="EMBL" id="HACG01030408">
    <property type="protein sequence ID" value="CEK77273.1"/>
    <property type="molecule type" value="Transcribed_RNA"/>
</dbReference>
<name>A0A0B7A910_9EUPU</name>
<proteinExistence type="predicted"/>
<protein>
    <submittedName>
        <fullName evidence="1">Uncharacterized protein</fullName>
    </submittedName>
</protein>
<dbReference type="AlphaFoldDB" id="A0A0B7A910"/>